<proteinExistence type="predicted"/>
<feature type="compositionally biased region" description="Polar residues" evidence="1">
    <location>
        <begin position="827"/>
        <end position="839"/>
    </location>
</feature>
<feature type="region of interest" description="Disordered" evidence="1">
    <location>
        <begin position="812"/>
        <end position="839"/>
    </location>
</feature>
<dbReference type="SMART" id="SM00710">
    <property type="entry name" value="PbH1"/>
    <property type="match status" value="6"/>
</dbReference>
<comment type="caution">
    <text evidence="2">The sequence shown here is derived from an EMBL/GenBank/DDBJ whole genome shotgun (WGS) entry which is preliminary data.</text>
</comment>
<evidence type="ECO:0000256" key="1">
    <source>
        <dbReference type="SAM" id="MobiDB-lite"/>
    </source>
</evidence>
<evidence type="ECO:0000313" key="2">
    <source>
        <dbReference type="EMBL" id="TQJ09678.1"/>
    </source>
</evidence>
<evidence type="ECO:0000313" key="3">
    <source>
        <dbReference type="Proteomes" id="UP000317893"/>
    </source>
</evidence>
<sequence>MSGAAAVRRSTRPRRLVAALLGTTLAVLGGAGASLASAAPSLSSAPTVAPAAAAAPRTPGSVTLTVLSLKTMAGDPSATPPRPAAVAGQPIGEGYHWMVNEDDTGDPGTAAARGTQACLPHQAPGGAVSSGADLVTDCPWPSIRATNGWAKVVAQGTEADLDASKALSLPGGKYLISVTADGFKIAGAHFTVDGGSTPQPVNVRMLPTPLPLATLKIQVFDDLAPVDATYEADAEPGLPGFVASLSDVFGRVSTDYYGNPLCTPYLIDPTTHGLQYDAHDRPVVDAAHDTGRCTSDAQGVITIPNLGEDRYAALVSPPVGQQSQWAETTTLEGGHDTDIWVQAGDSGLDNEVMKGAEPVPATQFGFVRIGSTLKAGATGHVKGHVSAQLPYIAGSGGQPGPAEGIAVGAKLGTPIRNPWVALSDLNNGDQQVYVGSGNADGTFDIAGVPDGSYQLTAWDLDQDYILNSINVAVEGGQAVDVGLVPLTGWFTHVYGTVYVDSNGNGKQDPGEPGVPQFPLTVRERDNSTMDQGMNAVTTDDQGHYDIRETYPLGKFLVLEAFDTRYRTSGITYQGENDPKPTTIQGGLVDFDFLPIIGLGGKVDWGVTPFAKTENGGIAGTVTYDTTRNELDPKDAVTEAYQPGIPGLQVDLFKPVPCPADGSAACSADGRYEIGADGAYVRSTTTPLQTYTTEGWNAPKGCTARMWNGVPLSTTDQQALPDPQGDGSITCLEAPMAGVAMGAGDASDPTDASTAVNGNYGFGGLDAGDYIVSVEIPDDPSGPRTPMYKVTSEEDVNVFTGDDYVAQQDYANATRGGGHTADPPNATALPSQPPSQQAGIMSSCVGRTHQVHVTDPDFLNAGGSPFEGQERPSCQDKLVTVRNGQTVAPNFNLFTTVPMPTHFWGLTLNDLGLSLDRTSANYGEAQGMPYVPVGLYDFAGNLVDTTHTDYNGLYEALEPSTGSYNCPVPAGPCPGMYRFVGNDPGGQAGPDVPATPNPDYNPRFRTIAANFQAWPGLYTVTDEAPTQVASTVLLPDTTPAGITACDLPTSYPQLFSVDKPVVALGGATATTDAVRTVTVKGLHLGSTPGTVTLTDTTVATPVPVTATVVPGSWSDTQLSFVVPATATPADPLQLTITRSGAGGASTVNGLTLQTVRTTTGAGTAAGNPKVYAVGTAAGQYRTIQSAVTAAEKALGTAPYALVVVYPGAQTALTPRGEYNENVIVDSRIHVQGVGPGGFQGSTWVPGSIIDGSGFSPDNAQGTAWLNTLASEPAYQGDPAVPDAAVVTFLAPARDTSRANAGWRASLDGFQVTGGIQSDTIIAPDAVTGANTTPYGAAGALVTQGGGVYVHAGVNGLRLTDNLVTGNGGSYGGGIRVGTPYVPGNHNYGVVIAHNQVRDNGGTNLAGGIGLFQGSNGYSVTDNTICGNHSSEYGGGLTAFGYMGSTARTPANNGDVVTGFSGSAQGGEIRRNRIWFNQSYDEGGGVMIAGELPATPDAVSPGSGPVVIDRNTIEANLANDDGGGIRLLQVSGSSTRPGNLGRISITDDTVVDNVSAHEGGGISLDDALFVDVVDTTVAKNITTATAVTSDGTPAAAGLTTGAVSVPLQASVDRAFAGPRTFRSLTTGRTTVQYTTNDRLVSTRRYSGDLGQPTSNWLGFGSPTLLDDVFYDNRAGTWSGGKVWGITSGDPADPVDTWDLQVVDQAAGATAATRLTATGTVLDDAVHSPSYLSGASTVTQTTTSPFAGDYTVGVHILTNRANPQFRMASVVTANLDLTTLGDYHLSGPGSPAVGQGKASVPVRWGDEPSTVPGSTPATGTPSSVAYTVSAAPVDVDGDRRPSTGTTRYDAGSDQLP</sequence>
<dbReference type="SUPFAM" id="SSF117074">
    <property type="entry name" value="Hypothetical protein PA1324"/>
    <property type="match status" value="1"/>
</dbReference>
<dbReference type="InterPro" id="IPR011050">
    <property type="entry name" value="Pectin_lyase_fold/virulence"/>
</dbReference>
<dbReference type="OrthoDB" id="3771655at2"/>
<protein>
    <submittedName>
        <fullName evidence="2">Uncharacterized protein</fullName>
    </submittedName>
</protein>
<keyword evidence="3" id="KW-1185">Reference proteome</keyword>
<name>A0A542E2W3_9MICO</name>
<gene>
    <name evidence="2" type="ORF">FB458_2791</name>
</gene>
<dbReference type="EMBL" id="VFMN01000001">
    <property type="protein sequence ID" value="TQJ09678.1"/>
    <property type="molecule type" value="Genomic_DNA"/>
</dbReference>
<dbReference type="SUPFAM" id="SSF51126">
    <property type="entry name" value="Pectin lyase-like"/>
    <property type="match status" value="1"/>
</dbReference>
<dbReference type="Gene3D" id="2.60.40.10">
    <property type="entry name" value="Immunoglobulins"/>
    <property type="match status" value="2"/>
</dbReference>
<dbReference type="InterPro" id="IPR013783">
    <property type="entry name" value="Ig-like_fold"/>
</dbReference>
<dbReference type="RefSeq" id="WP_141849009.1">
    <property type="nucleotide sequence ID" value="NZ_BAAAPR010000009.1"/>
</dbReference>
<feature type="compositionally biased region" description="Polar residues" evidence="1">
    <location>
        <begin position="1808"/>
        <end position="1823"/>
    </location>
</feature>
<dbReference type="Proteomes" id="UP000317893">
    <property type="component" value="Unassembled WGS sequence"/>
</dbReference>
<dbReference type="InterPro" id="IPR006626">
    <property type="entry name" value="PbH1"/>
</dbReference>
<dbReference type="GO" id="GO:0005975">
    <property type="term" value="P:carbohydrate metabolic process"/>
    <property type="evidence" value="ECO:0007669"/>
    <property type="project" value="UniProtKB-ARBA"/>
</dbReference>
<accession>A0A542E2W3</accession>
<reference evidence="2 3" key="1">
    <citation type="submission" date="2019-06" db="EMBL/GenBank/DDBJ databases">
        <title>Sequencing the genomes of 1000 actinobacteria strains.</title>
        <authorList>
            <person name="Klenk H.-P."/>
        </authorList>
    </citation>
    <scope>NUCLEOTIDE SEQUENCE [LARGE SCALE GENOMIC DNA]</scope>
    <source>
        <strain evidence="2 3">DSM 18607</strain>
    </source>
</reference>
<organism evidence="2 3">
    <name type="scientific">Lapillicoccus jejuensis</name>
    <dbReference type="NCBI Taxonomy" id="402171"/>
    <lineage>
        <taxon>Bacteria</taxon>
        <taxon>Bacillati</taxon>
        <taxon>Actinomycetota</taxon>
        <taxon>Actinomycetes</taxon>
        <taxon>Micrococcales</taxon>
        <taxon>Intrasporangiaceae</taxon>
        <taxon>Lapillicoccus</taxon>
    </lineage>
</organism>
<feature type="region of interest" description="Disordered" evidence="1">
    <location>
        <begin position="1785"/>
        <end position="1853"/>
    </location>
</feature>